<feature type="transmembrane region" description="Helical" evidence="5">
    <location>
        <begin position="64"/>
        <end position="82"/>
    </location>
</feature>
<dbReference type="PANTHER" id="PTHR47704">
    <property type="entry name" value="POTASSIUM TRANSPORTER KIMA"/>
    <property type="match status" value="1"/>
</dbReference>
<accession>G2MT82</accession>
<protein>
    <submittedName>
        <fullName evidence="6">Amino acid transporter-like protein</fullName>
    </submittedName>
</protein>
<dbReference type="RefSeq" id="WP_014063031.1">
    <property type="nucleotide sequence ID" value="NC_015958.1"/>
</dbReference>
<dbReference type="EMBL" id="CP002991">
    <property type="protein sequence ID" value="AEM78974.1"/>
    <property type="molecule type" value="Genomic_DNA"/>
</dbReference>
<sequence length="629" mass="69930">MLEKIKRVLIGQPLPNEVEKSEKYGVLWGLPILSSDAISSVGYAGQEMLYALLPAVGILSFEKIPILSLAIIVLLFILMISYSQTIDNYPNGGGAFIVAKDNLGVLAGIIAGAALSVDYILTVAVSISSGVDQIVTAISVLRPYKLVICLLLVLLLMIGNLRGIRESSRIFGIPAYAFMLAIVSLIIAGFFKLKTGYIPPEPKINYPIHPVTMILLLKAFGSGCTALTGVEAVANAVPNFKEPATKHAKMVLMLLSLIIFILFGGTSLLATYYRVNPEKGAMLVLMAQEVFGKTFMYYFVAATTFIILVFAANTAFAGFPMLVAVMAKEEFVPRQLSMKGDRLSYSNGIIILSLISALLIVIFKGNVSALIGLYAIGVFISFTLSQSGMFVRWLKHKGNSWHIKAFINGFGALTTFVVVIIIAITKFKEGAWIVVLLIPVLVLAMVKVKLHYIAVADQLRITPADKELLDIEHNIYRNRVIVPIESLNKASVRALRFARTISDNVIAFNVSISEEQAKKLQERYKMLNCSIPLVIRYSPYRKIIEPLLEYIKSEEYNYQKGDIITVIIPKFTAPKWWQKLLHNHTWLFIEKELLKEKHIVVSVMPLQLKDDEIVLKNKKQSLWNVLEKD</sequence>
<evidence type="ECO:0000256" key="4">
    <source>
        <dbReference type="ARBA" id="ARBA00023136"/>
    </source>
</evidence>
<proteinExistence type="predicted"/>
<evidence type="ECO:0000313" key="7">
    <source>
        <dbReference type="Proteomes" id="UP000008276"/>
    </source>
</evidence>
<evidence type="ECO:0000256" key="1">
    <source>
        <dbReference type="ARBA" id="ARBA00004141"/>
    </source>
</evidence>
<keyword evidence="2 5" id="KW-0812">Transmembrane</keyword>
<feature type="transmembrane region" description="Helical" evidence="5">
    <location>
        <begin position="405"/>
        <end position="424"/>
    </location>
</feature>
<dbReference type="HOGENOM" id="CLU_017999_1_1_9"/>
<dbReference type="Gene3D" id="1.20.1740.10">
    <property type="entry name" value="Amino acid/polyamine transporter I"/>
    <property type="match status" value="1"/>
</dbReference>
<feature type="transmembrane region" description="Helical" evidence="5">
    <location>
        <begin position="170"/>
        <end position="191"/>
    </location>
</feature>
<feature type="transmembrane region" description="Helical" evidence="5">
    <location>
        <begin position="134"/>
        <end position="158"/>
    </location>
</feature>
<dbReference type="GO" id="GO:0022857">
    <property type="term" value="F:transmembrane transporter activity"/>
    <property type="evidence" value="ECO:0007669"/>
    <property type="project" value="InterPro"/>
</dbReference>
<comment type="subcellular location">
    <subcellularLocation>
        <location evidence="1">Membrane</location>
        <topology evidence="1">Multi-pass membrane protein</topology>
    </subcellularLocation>
</comment>
<evidence type="ECO:0000256" key="2">
    <source>
        <dbReference type="ARBA" id="ARBA00022692"/>
    </source>
</evidence>
<dbReference type="Pfam" id="PF13520">
    <property type="entry name" value="AA_permease_2"/>
    <property type="match status" value="1"/>
</dbReference>
<feature type="transmembrane region" description="Helical" evidence="5">
    <location>
        <begin position="295"/>
        <end position="322"/>
    </location>
</feature>
<dbReference type="AlphaFoldDB" id="G2MT82"/>
<dbReference type="InterPro" id="IPR053153">
    <property type="entry name" value="APC_K+_Transporter"/>
</dbReference>
<dbReference type="InterPro" id="IPR002293">
    <property type="entry name" value="AA/rel_permease1"/>
</dbReference>
<evidence type="ECO:0000256" key="3">
    <source>
        <dbReference type="ARBA" id="ARBA00022989"/>
    </source>
</evidence>
<organism evidence="6 7">
    <name type="scientific">Thermoanaerobacter wiegelii Rt8.B1</name>
    <dbReference type="NCBI Taxonomy" id="697303"/>
    <lineage>
        <taxon>Bacteria</taxon>
        <taxon>Bacillati</taxon>
        <taxon>Bacillota</taxon>
        <taxon>Clostridia</taxon>
        <taxon>Thermoanaerobacterales</taxon>
        <taxon>Thermoanaerobacteraceae</taxon>
        <taxon>Thermoanaerobacter</taxon>
    </lineage>
</organism>
<evidence type="ECO:0000313" key="6">
    <source>
        <dbReference type="EMBL" id="AEM78974.1"/>
    </source>
</evidence>
<feature type="transmembrane region" description="Helical" evidence="5">
    <location>
        <begin position="251"/>
        <end position="275"/>
    </location>
</feature>
<dbReference type="PANTHER" id="PTHR47704:SF1">
    <property type="entry name" value="POTASSIUM TRANSPORTER KIMA"/>
    <property type="match status" value="1"/>
</dbReference>
<evidence type="ECO:0000256" key="5">
    <source>
        <dbReference type="SAM" id="Phobius"/>
    </source>
</evidence>
<dbReference type="eggNOG" id="COG0531">
    <property type="taxonomic scope" value="Bacteria"/>
</dbReference>
<feature type="transmembrane region" description="Helical" evidence="5">
    <location>
        <begin position="103"/>
        <end position="128"/>
    </location>
</feature>
<dbReference type="KEGG" id="twi:Thewi_1565"/>
<feature type="transmembrane region" description="Helical" evidence="5">
    <location>
        <begin position="369"/>
        <end position="393"/>
    </location>
</feature>
<keyword evidence="4 5" id="KW-0472">Membrane</keyword>
<dbReference type="Proteomes" id="UP000008276">
    <property type="component" value="Chromosome"/>
</dbReference>
<gene>
    <name evidence="6" type="ORF">Thewi_1565</name>
</gene>
<reference evidence="6 7" key="1">
    <citation type="submission" date="2011-08" db="EMBL/GenBank/DDBJ databases">
        <title>Complete sequence of Thermoanaerobacter wiegelii Rt8.B1.</title>
        <authorList>
            <consortium name="US DOE Joint Genome Institute"/>
            <person name="Lucas S."/>
            <person name="Han J."/>
            <person name="Lapidus A."/>
            <person name="Cheng J.-F."/>
            <person name="Goodwin L."/>
            <person name="Pitluck S."/>
            <person name="Peters L."/>
            <person name="Mikhailova N."/>
            <person name="Zeytun A."/>
            <person name="Daligault H."/>
            <person name="Detter J.C."/>
            <person name="Han C."/>
            <person name="Tapia R."/>
            <person name="Land M."/>
            <person name="Hauser L."/>
            <person name="Kyrpides N."/>
            <person name="Ivanova N."/>
            <person name="Pagani I."/>
            <person name="Hemme C."/>
            <person name="Woyke T."/>
        </authorList>
    </citation>
    <scope>NUCLEOTIDE SEQUENCE [LARGE SCALE GENOMIC DNA]</scope>
    <source>
        <strain evidence="6 7">Rt8.B1</strain>
    </source>
</reference>
<feature type="transmembrane region" description="Helical" evidence="5">
    <location>
        <begin position="430"/>
        <end position="450"/>
    </location>
</feature>
<feature type="transmembrane region" description="Helical" evidence="5">
    <location>
        <begin position="211"/>
        <end position="230"/>
    </location>
</feature>
<keyword evidence="3 5" id="KW-1133">Transmembrane helix</keyword>
<keyword evidence="7" id="KW-1185">Reference proteome</keyword>
<dbReference type="GO" id="GO:0016020">
    <property type="term" value="C:membrane"/>
    <property type="evidence" value="ECO:0007669"/>
    <property type="project" value="UniProtKB-SubCell"/>
</dbReference>
<feature type="transmembrane region" description="Helical" evidence="5">
    <location>
        <begin position="343"/>
        <end position="363"/>
    </location>
</feature>
<name>G2MT82_9THEO</name>
<dbReference type="STRING" id="697303.Thewi_1565"/>